<reference evidence="1" key="1">
    <citation type="submission" date="2023-04" db="EMBL/GenBank/DDBJ databases">
        <title>Phytophthora lilii NBRC 32176.</title>
        <authorList>
            <person name="Ichikawa N."/>
            <person name="Sato H."/>
            <person name="Tonouchi N."/>
        </authorList>
    </citation>
    <scope>NUCLEOTIDE SEQUENCE</scope>
    <source>
        <strain evidence="1">NBRC 32176</strain>
    </source>
</reference>
<accession>A0A9W6TW84</accession>
<dbReference type="EMBL" id="BSXW01000375">
    <property type="protein sequence ID" value="GMF20409.1"/>
    <property type="molecule type" value="Genomic_DNA"/>
</dbReference>
<dbReference type="Proteomes" id="UP001165083">
    <property type="component" value="Unassembled WGS sequence"/>
</dbReference>
<comment type="caution">
    <text evidence="1">The sequence shown here is derived from an EMBL/GenBank/DDBJ whole genome shotgun (WGS) entry which is preliminary data.</text>
</comment>
<proteinExistence type="predicted"/>
<evidence type="ECO:0000313" key="2">
    <source>
        <dbReference type="Proteomes" id="UP001165083"/>
    </source>
</evidence>
<protein>
    <submittedName>
        <fullName evidence="1">Unnamed protein product</fullName>
    </submittedName>
</protein>
<name>A0A9W6TW84_9STRA</name>
<dbReference type="OrthoDB" id="10492025at2759"/>
<keyword evidence="2" id="KW-1185">Reference proteome</keyword>
<sequence length="174" mass="19708">MNSSLTNADNDAKKILMDYYSKLLNRAILDNTKSTDTSARIKSYEGPQYRDDTLQKLHDESEAAFLKYGKAQRKYDEANRAIKCNNSKSARSALKAATAAMKATKAVYQIKAKSYSDAKNYTEVDQFRGRQDERSVRQTVNNMVDQLSTTGMEVKRKLKGRGLRGALVLLHWKV</sequence>
<gene>
    <name evidence="1" type="ORF">Plil01_000791700</name>
</gene>
<organism evidence="1 2">
    <name type="scientific">Phytophthora lilii</name>
    <dbReference type="NCBI Taxonomy" id="2077276"/>
    <lineage>
        <taxon>Eukaryota</taxon>
        <taxon>Sar</taxon>
        <taxon>Stramenopiles</taxon>
        <taxon>Oomycota</taxon>
        <taxon>Peronosporomycetes</taxon>
        <taxon>Peronosporales</taxon>
        <taxon>Peronosporaceae</taxon>
        <taxon>Phytophthora</taxon>
    </lineage>
</organism>
<evidence type="ECO:0000313" key="1">
    <source>
        <dbReference type="EMBL" id="GMF20409.1"/>
    </source>
</evidence>
<dbReference type="AlphaFoldDB" id="A0A9W6TW84"/>